<evidence type="ECO:0000256" key="6">
    <source>
        <dbReference type="SAM" id="SignalP"/>
    </source>
</evidence>
<evidence type="ECO:0000256" key="2">
    <source>
        <dbReference type="ARBA" id="ARBA00010701"/>
    </source>
</evidence>
<keyword evidence="9" id="KW-1185">Reference proteome</keyword>
<dbReference type="InterPro" id="IPR000734">
    <property type="entry name" value="TAG_lipase"/>
</dbReference>
<dbReference type="CDD" id="cd00707">
    <property type="entry name" value="Pancreat_lipase_like"/>
    <property type="match status" value="2"/>
</dbReference>
<evidence type="ECO:0000259" key="7">
    <source>
        <dbReference type="Pfam" id="PF00151"/>
    </source>
</evidence>
<dbReference type="AlphaFoldDB" id="A0A8S3TYI1"/>
<dbReference type="PRINTS" id="PR00821">
    <property type="entry name" value="TAGLIPASE"/>
</dbReference>
<evidence type="ECO:0000256" key="5">
    <source>
        <dbReference type="RuleBase" id="RU004262"/>
    </source>
</evidence>
<keyword evidence="6" id="KW-0732">Signal</keyword>
<gene>
    <name evidence="8" type="ORF">MEDL_47573</name>
</gene>
<dbReference type="InterPro" id="IPR002331">
    <property type="entry name" value="Lipase_panc"/>
</dbReference>
<dbReference type="EMBL" id="CAJPWZ010002282">
    <property type="protein sequence ID" value="CAG2234978.1"/>
    <property type="molecule type" value="Genomic_DNA"/>
</dbReference>
<dbReference type="InterPro" id="IPR029058">
    <property type="entry name" value="AB_hydrolase_fold"/>
</dbReference>
<feature type="signal peptide" evidence="6">
    <location>
        <begin position="1"/>
        <end position="25"/>
    </location>
</feature>
<dbReference type="OrthoDB" id="199913at2759"/>
<sequence>MLLSWLVYPVHVVIIVHMFTCSCQGFFFNRNPEVCYDHIGCFSNVAPYDNANGRIPESPDHIQTEILLYTRQNPTEEFLLNAYDVSNISHSHFDGSKKTVFIIHGYNDYATSDLIQDIKYELLIKDDMNVIAVNWQYGADNVIYAKSAANTRVVGAIIGELLKNLHSAGQTSYRKIHLVGHSLGVHIYGYAGLDPAGPCFELQDPVTRLDTSDAHYVEVIHTNGASLLQFGFGLDRAIGHADFYPNGGVRQPGCDANVHSTAFALITGRMGKFSAALACSHMRSFDLFIESINSDCAFIGIPCDSKEDFDAGLCTGCDDGCAEMGYNGQQNGHGRYYFSTNLAAPYCFLFNRKICYDHIGCFSNASPYNNANGKLPESPAHIQTEFLLYTRQNPTHEFQLNPYDASTIGHSHFDGSKQTLFITHGYQDDGRSDWIVAMTRELLKKDDMNVIAVNWANGADNINYIQAAANTRVVGATIGELLKTLHSTGHSNYNKFHLIGHSLGSHISGYAGAYVHGAIAKITGLDPAGPLFENKDPKTRLDPSDAHYVEAIHTDGDSLFQLGFGLEKAIGHADFYPNGGEKQPGCSRDVGTHLFSLITGKIEKFTSTIACSHMRVLDLFTESINSQCTFSGKPCHTKKDFDAGHCTRCGLGCADMGYNSHQKGHGKYYFSTSSAGPFCQ</sequence>
<proteinExistence type="inferred from homology"/>
<dbReference type="Proteomes" id="UP000683360">
    <property type="component" value="Unassembled WGS sequence"/>
</dbReference>
<dbReference type="GO" id="GO:0005615">
    <property type="term" value="C:extracellular space"/>
    <property type="evidence" value="ECO:0007669"/>
    <property type="project" value="TreeGrafter"/>
</dbReference>
<protein>
    <submittedName>
        <fullName evidence="8">Inactive pancreatic lipase-related protein 1,Pancreatic triacylglycerol lipase</fullName>
    </submittedName>
</protein>
<evidence type="ECO:0000256" key="1">
    <source>
        <dbReference type="ARBA" id="ARBA00004613"/>
    </source>
</evidence>
<name>A0A8S3TYI1_MYTED</name>
<organism evidence="8 9">
    <name type="scientific">Mytilus edulis</name>
    <name type="common">Blue mussel</name>
    <dbReference type="NCBI Taxonomy" id="6550"/>
    <lineage>
        <taxon>Eukaryota</taxon>
        <taxon>Metazoa</taxon>
        <taxon>Spiralia</taxon>
        <taxon>Lophotrochozoa</taxon>
        <taxon>Mollusca</taxon>
        <taxon>Bivalvia</taxon>
        <taxon>Autobranchia</taxon>
        <taxon>Pteriomorphia</taxon>
        <taxon>Mytilida</taxon>
        <taxon>Mytiloidea</taxon>
        <taxon>Mytilidae</taxon>
        <taxon>Mytilinae</taxon>
        <taxon>Mytilus</taxon>
    </lineage>
</organism>
<dbReference type="Pfam" id="PF00151">
    <property type="entry name" value="Lipase"/>
    <property type="match status" value="2"/>
</dbReference>
<dbReference type="InterPro" id="IPR033906">
    <property type="entry name" value="Lipase_N"/>
</dbReference>
<comment type="similarity">
    <text evidence="2 5">Belongs to the AB hydrolase superfamily. Lipase family.</text>
</comment>
<dbReference type="GO" id="GO:0016042">
    <property type="term" value="P:lipid catabolic process"/>
    <property type="evidence" value="ECO:0007669"/>
    <property type="project" value="TreeGrafter"/>
</dbReference>
<accession>A0A8S3TYI1</accession>
<feature type="chain" id="PRO_5035806428" evidence="6">
    <location>
        <begin position="26"/>
        <end position="680"/>
    </location>
</feature>
<dbReference type="PANTHER" id="PTHR11610:SF173">
    <property type="entry name" value="LIPASE DOMAIN-CONTAINING PROTEIN-RELATED"/>
    <property type="match status" value="1"/>
</dbReference>
<comment type="subcellular location">
    <subcellularLocation>
        <location evidence="1">Secreted</location>
    </subcellularLocation>
</comment>
<keyword evidence="3" id="KW-0964">Secreted</keyword>
<reference evidence="8" key="1">
    <citation type="submission" date="2021-03" db="EMBL/GenBank/DDBJ databases">
        <authorList>
            <person name="Bekaert M."/>
        </authorList>
    </citation>
    <scope>NUCLEOTIDE SEQUENCE</scope>
</reference>
<feature type="domain" description="Lipase" evidence="7">
    <location>
        <begin position="353"/>
        <end position="678"/>
    </location>
</feature>
<evidence type="ECO:0000256" key="4">
    <source>
        <dbReference type="ARBA" id="ARBA00023157"/>
    </source>
</evidence>
<feature type="domain" description="Lipase" evidence="7">
    <location>
        <begin position="33"/>
        <end position="345"/>
    </location>
</feature>
<dbReference type="PANTHER" id="PTHR11610">
    <property type="entry name" value="LIPASE"/>
    <property type="match status" value="1"/>
</dbReference>
<dbReference type="PRINTS" id="PR00823">
    <property type="entry name" value="PANCLIPASE"/>
</dbReference>
<comment type="caution">
    <text evidence="8">The sequence shown here is derived from an EMBL/GenBank/DDBJ whole genome shotgun (WGS) entry which is preliminary data.</text>
</comment>
<evidence type="ECO:0000256" key="3">
    <source>
        <dbReference type="ARBA" id="ARBA00022525"/>
    </source>
</evidence>
<dbReference type="SUPFAM" id="SSF53474">
    <property type="entry name" value="alpha/beta-Hydrolases"/>
    <property type="match status" value="2"/>
</dbReference>
<evidence type="ECO:0000313" key="9">
    <source>
        <dbReference type="Proteomes" id="UP000683360"/>
    </source>
</evidence>
<dbReference type="InterPro" id="IPR013818">
    <property type="entry name" value="Lipase"/>
</dbReference>
<keyword evidence="4" id="KW-1015">Disulfide bond</keyword>
<dbReference type="Gene3D" id="3.40.50.1820">
    <property type="entry name" value="alpha/beta hydrolase"/>
    <property type="match status" value="2"/>
</dbReference>
<dbReference type="FunFam" id="3.40.50.1820:FF:000033">
    <property type="entry name" value="Pancreatic triacylglycerol lipase"/>
    <property type="match status" value="1"/>
</dbReference>
<dbReference type="GO" id="GO:0004806">
    <property type="term" value="F:triacylglycerol lipase activity"/>
    <property type="evidence" value="ECO:0007669"/>
    <property type="project" value="InterPro"/>
</dbReference>
<evidence type="ECO:0000313" key="8">
    <source>
        <dbReference type="EMBL" id="CAG2234978.1"/>
    </source>
</evidence>